<proteinExistence type="predicted"/>
<evidence type="ECO:0000256" key="1">
    <source>
        <dbReference type="ARBA" id="ARBA00001966"/>
    </source>
</evidence>
<dbReference type="GO" id="GO:0031419">
    <property type="term" value="F:cobalamin binding"/>
    <property type="evidence" value="ECO:0007669"/>
    <property type="project" value="InterPro"/>
</dbReference>
<protein>
    <submittedName>
        <fullName evidence="8">Radical SAM protein</fullName>
    </submittedName>
</protein>
<dbReference type="InterPro" id="IPR023404">
    <property type="entry name" value="rSAM_horseshoe"/>
</dbReference>
<dbReference type="EMBL" id="BDGJ01000010">
    <property type="protein sequence ID" value="GAW91211.1"/>
    <property type="molecule type" value="Genomic_DNA"/>
</dbReference>
<comment type="caution">
    <text evidence="8">The sequence shown here is derived from an EMBL/GenBank/DDBJ whole genome shotgun (WGS) entry which is preliminary data.</text>
</comment>
<name>A0A1Z5HPG3_9FIRM</name>
<keyword evidence="5" id="KW-0411">Iron-sulfur</keyword>
<dbReference type="Pfam" id="PF02310">
    <property type="entry name" value="B12-binding"/>
    <property type="match status" value="1"/>
</dbReference>
<dbReference type="GO" id="GO:0003824">
    <property type="term" value="F:catalytic activity"/>
    <property type="evidence" value="ECO:0007669"/>
    <property type="project" value="InterPro"/>
</dbReference>
<dbReference type="PROSITE" id="PS51918">
    <property type="entry name" value="RADICAL_SAM"/>
    <property type="match status" value="1"/>
</dbReference>
<keyword evidence="9" id="KW-1185">Reference proteome</keyword>
<evidence type="ECO:0000259" key="7">
    <source>
        <dbReference type="PROSITE" id="PS51918"/>
    </source>
</evidence>
<dbReference type="InterPro" id="IPR006638">
    <property type="entry name" value="Elp3/MiaA/NifB-like_rSAM"/>
</dbReference>
<dbReference type="OrthoDB" id="9801659at2"/>
<dbReference type="Proteomes" id="UP000197032">
    <property type="component" value="Unassembled WGS sequence"/>
</dbReference>
<evidence type="ECO:0000256" key="3">
    <source>
        <dbReference type="ARBA" id="ARBA00022723"/>
    </source>
</evidence>
<evidence type="ECO:0000256" key="5">
    <source>
        <dbReference type="ARBA" id="ARBA00023014"/>
    </source>
</evidence>
<evidence type="ECO:0000313" key="9">
    <source>
        <dbReference type="Proteomes" id="UP000197032"/>
    </source>
</evidence>
<sequence>MKILLLEHPRDPCPERCNDVANTPLSSSLLTGYVAGMLESRGHEVEIVEGYLEGLSYEEIRQRIRAVEPDLMGVHLVYHWKIDYELFTFLEQLKREEFLPYITVYGFYPTFAFEEILQACPVIDSVILGEPELTFAELAEVLSGRCNSIDIAGLAQRDKYGRIRYTRRKPVEDLDLLPFPVRTEAMFGLPEVNIQGSRGCYGRCTFCYINPFYGQRSRWRGRSPENIVAEIDKIISERGRKEFYFTDPNFFGPGQKGQKRALHLASLLKQRNVQFGIEARVNDIHDETIGALVEAGLRYLLIGLESGRDHSLKRMNKMTTVAQNERALRILRRHGIEPNIGFIMFEPDSSLKDIRANFEFLRRNDLLKNLPVTANVLYHHQIILKGTPAYQRLQKEGRLKTLPASTYEGMAAFADPQVAVLADIMRQITNFLFRRMGSIWSGREEEPRNARERYARLNRLLVEWFETVLHALEIGEKFSDEEKEAFVGKAKKAINDILYFDSKTRCSKQR</sequence>
<dbReference type="Gene3D" id="3.40.50.280">
    <property type="entry name" value="Cobalamin-binding domain"/>
    <property type="match status" value="1"/>
</dbReference>
<dbReference type="SMART" id="SM00729">
    <property type="entry name" value="Elp3"/>
    <property type="match status" value="1"/>
</dbReference>
<dbReference type="PANTHER" id="PTHR43409">
    <property type="entry name" value="ANAEROBIC MAGNESIUM-PROTOPORPHYRIN IX MONOMETHYL ESTER CYCLASE-RELATED"/>
    <property type="match status" value="1"/>
</dbReference>
<gene>
    <name evidence="8" type="ORF">KKC1_03730</name>
</gene>
<keyword evidence="3" id="KW-0479">Metal-binding</keyword>
<dbReference type="RefSeq" id="WP_088552786.1">
    <property type="nucleotide sequence ID" value="NZ_BDGJ01000010.1"/>
</dbReference>
<dbReference type="GO" id="GO:0051539">
    <property type="term" value="F:4 iron, 4 sulfur cluster binding"/>
    <property type="evidence" value="ECO:0007669"/>
    <property type="project" value="UniProtKB-KW"/>
</dbReference>
<comment type="cofactor">
    <cofactor evidence="1">
        <name>[4Fe-4S] cluster</name>
        <dbReference type="ChEBI" id="CHEBI:49883"/>
    </cofactor>
</comment>
<dbReference type="InterPro" id="IPR007197">
    <property type="entry name" value="rSAM"/>
</dbReference>
<dbReference type="Pfam" id="PF04055">
    <property type="entry name" value="Radical_SAM"/>
    <property type="match status" value="1"/>
</dbReference>
<evidence type="ECO:0000259" key="6">
    <source>
        <dbReference type="PROSITE" id="PS51332"/>
    </source>
</evidence>
<accession>A0A1Z5HPG3</accession>
<keyword evidence="2" id="KW-0949">S-adenosyl-L-methionine</keyword>
<dbReference type="SFLD" id="SFLDG01082">
    <property type="entry name" value="B12-binding_domain_containing"/>
    <property type="match status" value="1"/>
</dbReference>
<dbReference type="SFLD" id="SFLDG01123">
    <property type="entry name" value="methyltransferase_(Class_B)"/>
    <property type="match status" value="1"/>
</dbReference>
<dbReference type="SFLD" id="SFLDS00029">
    <property type="entry name" value="Radical_SAM"/>
    <property type="match status" value="1"/>
</dbReference>
<dbReference type="InterPro" id="IPR006158">
    <property type="entry name" value="Cobalamin-bd"/>
</dbReference>
<evidence type="ECO:0000256" key="4">
    <source>
        <dbReference type="ARBA" id="ARBA00023004"/>
    </source>
</evidence>
<dbReference type="InterPro" id="IPR034466">
    <property type="entry name" value="Methyltransferase_Class_B"/>
</dbReference>
<dbReference type="CDD" id="cd01335">
    <property type="entry name" value="Radical_SAM"/>
    <property type="match status" value="1"/>
</dbReference>
<feature type="domain" description="Radical SAM core" evidence="7">
    <location>
        <begin position="186"/>
        <end position="411"/>
    </location>
</feature>
<dbReference type="SUPFAM" id="SSF102114">
    <property type="entry name" value="Radical SAM enzymes"/>
    <property type="match status" value="1"/>
</dbReference>
<evidence type="ECO:0000256" key="2">
    <source>
        <dbReference type="ARBA" id="ARBA00022691"/>
    </source>
</evidence>
<dbReference type="GO" id="GO:0046872">
    <property type="term" value="F:metal ion binding"/>
    <property type="evidence" value="ECO:0007669"/>
    <property type="project" value="UniProtKB-KW"/>
</dbReference>
<dbReference type="InterPro" id="IPR051198">
    <property type="entry name" value="BchE-like"/>
</dbReference>
<dbReference type="PROSITE" id="PS51332">
    <property type="entry name" value="B12_BINDING"/>
    <property type="match status" value="1"/>
</dbReference>
<dbReference type="Gene3D" id="3.80.30.20">
    <property type="entry name" value="tm_1862 like domain"/>
    <property type="match status" value="1"/>
</dbReference>
<dbReference type="InterPro" id="IPR058240">
    <property type="entry name" value="rSAM_sf"/>
</dbReference>
<organism evidence="8 9">
    <name type="scientific">Calderihabitans maritimus</name>
    <dbReference type="NCBI Taxonomy" id="1246530"/>
    <lineage>
        <taxon>Bacteria</taxon>
        <taxon>Bacillati</taxon>
        <taxon>Bacillota</taxon>
        <taxon>Clostridia</taxon>
        <taxon>Neomoorellales</taxon>
        <taxon>Calderihabitantaceae</taxon>
        <taxon>Calderihabitans</taxon>
    </lineage>
</organism>
<feature type="domain" description="B12-binding" evidence="6">
    <location>
        <begin position="8"/>
        <end position="149"/>
    </location>
</feature>
<evidence type="ECO:0000313" key="8">
    <source>
        <dbReference type="EMBL" id="GAW91211.1"/>
    </source>
</evidence>
<reference evidence="9" key="1">
    <citation type="journal article" date="2017" name="Appl. Environ. Microbiol.">
        <title>Genomic analysis of Calderihabitans maritimus KKC1, a thermophilic hydrogenogenic carboxydotrophic bacterium isolated from marine sediment.</title>
        <authorList>
            <person name="Omae K."/>
            <person name="Yoneda Y."/>
            <person name="Fukuyama Y."/>
            <person name="Yoshida T."/>
            <person name="Sako Y."/>
        </authorList>
    </citation>
    <scope>NUCLEOTIDE SEQUENCE [LARGE SCALE GENOMIC DNA]</scope>
    <source>
        <strain evidence="9">KKC1</strain>
    </source>
</reference>
<dbReference type="AlphaFoldDB" id="A0A1Z5HPG3"/>
<keyword evidence="4" id="KW-0408">Iron</keyword>